<dbReference type="Gene3D" id="3.60.130.30">
    <property type="match status" value="1"/>
</dbReference>
<organism evidence="2 3">
    <name type="scientific">Antrodiella citrinella</name>
    <dbReference type="NCBI Taxonomy" id="2447956"/>
    <lineage>
        <taxon>Eukaryota</taxon>
        <taxon>Fungi</taxon>
        <taxon>Dikarya</taxon>
        <taxon>Basidiomycota</taxon>
        <taxon>Agaricomycotina</taxon>
        <taxon>Agaricomycetes</taxon>
        <taxon>Polyporales</taxon>
        <taxon>Steccherinaceae</taxon>
        <taxon>Antrodiella</taxon>
    </lineage>
</organism>
<dbReference type="EMBL" id="SGPM01000436">
    <property type="protein sequence ID" value="THH21625.1"/>
    <property type="molecule type" value="Genomic_DNA"/>
</dbReference>
<evidence type="ECO:0000313" key="2">
    <source>
        <dbReference type="EMBL" id="THH21625.1"/>
    </source>
</evidence>
<feature type="compositionally biased region" description="Polar residues" evidence="1">
    <location>
        <begin position="7"/>
        <end position="23"/>
    </location>
</feature>
<sequence>MRVDSPNLASLHQDQSEDFSTPRTLDLQAPTEACVATIRQLCDESFPAFRNPPSSEDFVSTADLARLAFLRHMDSDPASHNQDPEVQLRLWTAHGPSKADALRMYSAIAPKRTKNVTLKHPLQDDSSSTIVAYRKDEPSKPPSKRRKVSGQVEEPRVLSLPAVRPLTKRQAQIKARKRAQDKKGVVLKFSASKAETYTAQSGFDATTLPITSTGWRGLPLGKAAKKVRKMRDSGEIFALLQHFQFVPFRNPHIPAGDFGSQAHTYIRDCAGRLLGVRTSVSAWVLALVMKAGPKAKKLVDSTYLEEAERKKNNRGLHYFSVFGADRQSKKALVRSGFQRLMKGGKDNAAAFAEFWDKDMQRLNGYVSSALWTHYPDMAARMKSANDKIKEKFGMDPEFGLFWNFCVNAPYPKAQVDEVLCDPHVDGMNGAILVCAVLVYYIGQPPAGNREKVWLVLWEAGIVIQVPIGALFIYPSALIMHFNVRIEVVTKDGAFPTHQNSTPIDKTPENQTGARCSMVWFTQATVLMSADLKYSTVEETLKQEALAQQRSPREEPYYIATYDSTSALAANFFPTPPLAEVSSANISAIKSQHVVN</sequence>
<feature type="region of interest" description="Disordered" evidence="1">
    <location>
        <begin position="116"/>
        <end position="156"/>
    </location>
</feature>
<proteinExistence type="predicted"/>
<comment type="caution">
    <text evidence="2">The sequence shown here is derived from an EMBL/GenBank/DDBJ whole genome shotgun (WGS) entry which is preliminary data.</text>
</comment>
<evidence type="ECO:0000313" key="3">
    <source>
        <dbReference type="Proteomes" id="UP000308730"/>
    </source>
</evidence>
<gene>
    <name evidence="2" type="ORF">EUX98_g8315</name>
</gene>
<name>A0A4S4M904_9APHY</name>
<accession>A0A4S4M904</accession>
<dbReference type="AlphaFoldDB" id="A0A4S4M904"/>
<dbReference type="Proteomes" id="UP000308730">
    <property type="component" value="Unassembled WGS sequence"/>
</dbReference>
<reference evidence="2 3" key="1">
    <citation type="submission" date="2019-02" db="EMBL/GenBank/DDBJ databases">
        <title>Genome sequencing of the rare red list fungi Antrodiella citrinella (Flaviporus citrinellus).</title>
        <authorList>
            <person name="Buettner E."/>
            <person name="Kellner H."/>
        </authorList>
    </citation>
    <scope>NUCLEOTIDE SEQUENCE [LARGE SCALE GENOMIC DNA]</scope>
    <source>
        <strain evidence="2 3">DSM 108506</strain>
    </source>
</reference>
<protein>
    <submittedName>
        <fullName evidence="2">Uncharacterized protein</fullName>
    </submittedName>
</protein>
<feature type="region of interest" description="Disordered" evidence="1">
    <location>
        <begin position="1"/>
        <end position="24"/>
    </location>
</feature>
<dbReference type="OrthoDB" id="2797114at2759"/>
<keyword evidence="3" id="KW-1185">Reference proteome</keyword>
<evidence type="ECO:0000256" key="1">
    <source>
        <dbReference type="SAM" id="MobiDB-lite"/>
    </source>
</evidence>